<evidence type="ECO:0000256" key="4">
    <source>
        <dbReference type="SAM" id="Phobius"/>
    </source>
</evidence>
<feature type="transmembrane region" description="Helical" evidence="4">
    <location>
        <begin position="46"/>
        <end position="66"/>
    </location>
</feature>
<dbReference type="AlphaFoldDB" id="A0A848G776"/>
<feature type="transmembrane region" description="Helical" evidence="4">
    <location>
        <begin position="336"/>
        <end position="358"/>
    </location>
</feature>
<reference evidence="6 7" key="1">
    <citation type="submission" date="2020-04" db="EMBL/GenBank/DDBJ databases">
        <title>Zoogloea sp. G-4-1-14 isolated from soil.</title>
        <authorList>
            <person name="Dahal R.H."/>
        </authorList>
    </citation>
    <scope>NUCLEOTIDE SEQUENCE [LARGE SCALE GENOMIC DNA]</scope>
    <source>
        <strain evidence="6 7">G-4-1-14</strain>
    </source>
</reference>
<feature type="transmembrane region" description="Helical" evidence="4">
    <location>
        <begin position="102"/>
        <end position="124"/>
    </location>
</feature>
<dbReference type="Proteomes" id="UP000580043">
    <property type="component" value="Unassembled WGS sequence"/>
</dbReference>
<feature type="transmembrane region" description="Helical" evidence="4">
    <location>
        <begin position="136"/>
        <end position="153"/>
    </location>
</feature>
<dbReference type="SUPFAM" id="SSF103473">
    <property type="entry name" value="MFS general substrate transporter"/>
    <property type="match status" value="1"/>
</dbReference>
<proteinExistence type="predicted"/>
<feature type="transmembrane region" description="Helical" evidence="4">
    <location>
        <begin position="307"/>
        <end position="329"/>
    </location>
</feature>
<dbReference type="PANTHER" id="PTHR11360">
    <property type="entry name" value="MONOCARBOXYLATE TRANSPORTER"/>
    <property type="match status" value="1"/>
</dbReference>
<feature type="transmembrane region" description="Helical" evidence="4">
    <location>
        <begin position="281"/>
        <end position="301"/>
    </location>
</feature>
<sequence>MNHSRRYSPTTILLCGGAIIMLSLGIRHGFGIFLRPMTLDLQWPRATFAFAIALQNLVWGFSQPFVGMVADRFGAGRVLAVGGLLYAAGLASMAQATTSLELALSTGVLIGLGLSGTYTIVFGVVSRAVLPEKRSLALGLLSGLASFGQFAMLPYGQALISHIGWWWALMVLAINVCLILPLAIPLASARGVSTGTSNVQQSVASALAEARAHRGFWLVTLGFFVCGFQVVFIATHLPAYLLDQGMSVDVGMVALALIGLANIPGSFLAGYLGGRYPKKRLLTGIYTLRAVIIVAFLMAPVSEWSVYLFAIALGLVWLGTVPLTSGIVAQIFGVQYLSMLFGIVYLGHQIGAFLGGWLGGYVFDATGSYLLVWIIAALLSGLAALVNLLADDREVDRRVMSSVPA</sequence>
<evidence type="ECO:0000313" key="6">
    <source>
        <dbReference type="EMBL" id="NML28118.1"/>
    </source>
</evidence>
<feature type="transmembrane region" description="Helical" evidence="4">
    <location>
        <begin position="78"/>
        <end position="96"/>
    </location>
</feature>
<feature type="transmembrane region" description="Helical" evidence="4">
    <location>
        <begin position="216"/>
        <end position="241"/>
    </location>
</feature>
<organism evidence="6 7">
    <name type="scientific">Zoogloea dura</name>
    <dbReference type="NCBI Taxonomy" id="2728840"/>
    <lineage>
        <taxon>Bacteria</taxon>
        <taxon>Pseudomonadati</taxon>
        <taxon>Pseudomonadota</taxon>
        <taxon>Betaproteobacteria</taxon>
        <taxon>Rhodocyclales</taxon>
        <taxon>Zoogloeaceae</taxon>
        <taxon>Zoogloea</taxon>
    </lineage>
</organism>
<feature type="transmembrane region" description="Helical" evidence="4">
    <location>
        <begin position="165"/>
        <end position="184"/>
    </location>
</feature>
<accession>A0A848G776</accession>
<gene>
    <name evidence="6" type="ORF">HHL15_20370</name>
</gene>
<dbReference type="Pfam" id="PF07690">
    <property type="entry name" value="MFS_1"/>
    <property type="match status" value="1"/>
</dbReference>
<keyword evidence="1 4" id="KW-0812">Transmembrane</keyword>
<evidence type="ECO:0000313" key="7">
    <source>
        <dbReference type="Proteomes" id="UP000580043"/>
    </source>
</evidence>
<dbReference type="InterPro" id="IPR011701">
    <property type="entry name" value="MFS"/>
</dbReference>
<feature type="transmembrane region" description="Helical" evidence="4">
    <location>
        <begin position="370"/>
        <end position="390"/>
    </location>
</feature>
<dbReference type="InterPro" id="IPR050327">
    <property type="entry name" value="Proton-linked_MCT"/>
</dbReference>
<keyword evidence="2 4" id="KW-1133">Transmembrane helix</keyword>
<evidence type="ECO:0000256" key="3">
    <source>
        <dbReference type="ARBA" id="ARBA00023136"/>
    </source>
</evidence>
<keyword evidence="3 4" id="KW-0472">Membrane</keyword>
<evidence type="ECO:0000256" key="2">
    <source>
        <dbReference type="ARBA" id="ARBA00022989"/>
    </source>
</evidence>
<dbReference type="InterPro" id="IPR020846">
    <property type="entry name" value="MFS_dom"/>
</dbReference>
<dbReference type="EMBL" id="JABBGA010000022">
    <property type="protein sequence ID" value="NML28118.1"/>
    <property type="molecule type" value="Genomic_DNA"/>
</dbReference>
<dbReference type="CDD" id="cd17355">
    <property type="entry name" value="MFS_YcxA_like"/>
    <property type="match status" value="1"/>
</dbReference>
<feature type="transmembrane region" description="Helical" evidence="4">
    <location>
        <begin position="253"/>
        <end position="274"/>
    </location>
</feature>
<dbReference type="PANTHER" id="PTHR11360:SF284">
    <property type="entry name" value="EG:103B4.3 PROTEIN-RELATED"/>
    <property type="match status" value="1"/>
</dbReference>
<feature type="domain" description="Major facilitator superfamily (MFS) profile" evidence="5">
    <location>
        <begin position="9"/>
        <end position="395"/>
    </location>
</feature>
<name>A0A848G776_9RHOO</name>
<comment type="caution">
    <text evidence="6">The sequence shown here is derived from an EMBL/GenBank/DDBJ whole genome shotgun (WGS) entry which is preliminary data.</text>
</comment>
<evidence type="ECO:0000259" key="5">
    <source>
        <dbReference type="PROSITE" id="PS50850"/>
    </source>
</evidence>
<dbReference type="Gene3D" id="1.20.1250.20">
    <property type="entry name" value="MFS general substrate transporter like domains"/>
    <property type="match status" value="2"/>
</dbReference>
<dbReference type="RefSeq" id="WP_169147652.1">
    <property type="nucleotide sequence ID" value="NZ_JABBGA010000022.1"/>
</dbReference>
<feature type="transmembrane region" description="Helical" evidence="4">
    <location>
        <begin position="12"/>
        <end position="34"/>
    </location>
</feature>
<dbReference type="PROSITE" id="PS50850">
    <property type="entry name" value="MFS"/>
    <property type="match status" value="1"/>
</dbReference>
<dbReference type="InterPro" id="IPR036259">
    <property type="entry name" value="MFS_trans_sf"/>
</dbReference>
<dbReference type="GO" id="GO:0022857">
    <property type="term" value="F:transmembrane transporter activity"/>
    <property type="evidence" value="ECO:0007669"/>
    <property type="project" value="InterPro"/>
</dbReference>
<keyword evidence="7" id="KW-1185">Reference proteome</keyword>
<protein>
    <submittedName>
        <fullName evidence="6">MFS transporter</fullName>
    </submittedName>
</protein>
<evidence type="ECO:0000256" key="1">
    <source>
        <dbReference type="ARBA" id="ARBA00022692"/>
    </source>
</evidence>